<dbReference type="SUPFAM" id="SSF54593">
    <property type="entry name" value="Glyoxalase/Bleomycin resistance protein/Dihydroxybiphenyl dioxygenase"/>
    <property type="match status" value="1"/>
</dbReference>
<dbReference type="Proteomes" id="UP001305521">
    <property type="component" value="Chromosome"/>
</dbReference>
<organism evidence="2 3">
    <name type="scientific">Sediminicoccus rosea</name>
    <dbReference type="NCBI Taxonomy" id="1225128"/>
    <lineage>
        <taxon>Bacteria</taxon>
        <taxon>Pseudomonadati</taxon>
        <taxon>Pseudomonadota</taxon>
        <taxon>Alphaproteobacteria</taxon>
        <taxon>Acetobacterales</taxon>
        <taxon>Roseomonadaceae</taxon>
        <taxon>Sediminicoccus</taxon>
    </lineage>
</organism>
<feature type="domain" description="VOC" evidence="1">
    <location>
        <begin position="8"/>
        <end position="149"/>
    </location>
</feature>
<name>A0ABZ0PQ66_9PROT</name>
<proteinExistence type="predicted"/>
<dbReference type="EMBL" id="CP137852">
    <property type="protein sequence ID" value="WPB87413.1"/>
    <property type="molecule type" value="Genomic_DNA"/>
</dbReference>
<dbReference type="InterPro" id="IPR037523">
    <property type="entry name" value="VOC_core"/>
</dbReference>
<dbReference type="PANTHER" id="PTHR40265">
    <property type="entry name" value="BLL2707 PROTEIN"/>
    <property type="match status" value="1"/>
</dbReference>
<dbReference type="InterPro" id="IPR025870">
    <property type="entry name" value="Glyoxalase-like_dom"/>
</dbReference>
<evidence type="ECO:0000313" key="3">
    <source>
        <dbReference type="Proteomes" id="UP001305521"/>
    </source>
</evidence>
<evidence type="ECO:0000259" key="1">
    <source>
        <dbReference type="PROSITE" id="PS51819"/>
    </source>
</evidence>
<dbReference type="Pfam" id="PF13468">
    <property type="entry name" value="Glyoxalase_3"/>
    <property type="match status" value="1"/>
</dbReference>
<keyword evidence="3" id="KW-1185">Reference proteome</keyword>
<protein>
    <submittedName>
        <fullName evidence="2">VOC family protein</fullName>
    </submittedName>
</protein>
<dbReference type="InterPro" id="IPR029068">
    <property type="entry name" value="Glyas_Bleomycin-R_OHBP_Dase"/>
</dbReference>
<dbReference type="PANTHER" id="PTHR40265:SF1">
    <property type="entry name" value="GLYOXALASE-LIKE DOMAIN-CONTAINING PROTEIN"/>
    <property type="match status" value="1"/>
</dbReference>
<reference evidence="2 3" key="1">
    <citation type="submission" date="2023-11" db="EMBL/GenBank/DDBJ databases">
        <title>Arctic aerobic anoxygenic photoheterotroph Sediminicoccus rosea KRV36 adapts its photosynthesis to long days of polar summer.</title>
        <authorList>
            <person name="Tomasch J."/>
            <person name="Kopejtka K."/>
            <person name="Bily T."/>
            <person name="Gardiner A.T."/>
            <person name="Gardian Z."/>
            <person name="Shivaramu S."/>
            <person name="Koblizek M."/>
            <person name="Engelhardt F."/>
            <person name="Kaftan D."/>
        </authorList>
    </citation>
    <scope>NUCLEOTIDE SEQUENCE [LARGE SCALE GENOMIC DNA]</scope>
    <source>
        <strain evidence="2 3">R-30</strain>
    </source>
</reference>
<gene>
    <name evidence="2" type="ORF">R9Z33_11120</name>
</gene>
<dbReference type="PROSITE" id="PS51819">
    <property type="entry name" value="VOC"/>
    <property type="match status" value="1"/>
</dbReference>
<evidence type="ECO:0000313" key="2">
    <source>
        <dbReference type="EMBL" id="WPB87413.1"/>
    </source>
</evidence>
<sequence length="281" mass="29540">MALQHVIGLDHVVVSVRDLDTAASAWRALGFTISPRGTHSPHMGSANYTIMFGEDYMELLGVLAPTEHNAAMREWLAEQEGIERAAFTALDAAAGVAELQAMGVAAIGPIAFGRPVELPDGRMAEARFNVMRWPVGLRPGGLRIFACQHLTRENVWVPSLLRHANGATRILRLEMLTADPRAAAAEMGGLIAQSPRQEADGAWALPTGPNRADLVFLDRAILAARHPGVPLEGLPQEGAAALVLGTSDLAAAARALGVAPGATVAVPAARATGVLLRFLPG</sequence>
<accession>A0ABZ0PQ66</accession>
<dbReference type="RefSeq" id="WP_318651366.1">
    <property type="nucleotide sequence ID" value="NZ_CP137852.1"/>
</dbReference>
<dbReference type="Gene3D" id="3.10.180.10">
    <property type="entry name" value="2,3-Dihydroxybiphenyl 1,2-Dioxygenase, domain 1"/>
    <property type="match status" value="1"/>
</dbReference>